<gene>
    <name evidence="8" type="ORF">D6C00_14425</name>
</gene>
<dbReference type="OrthoDB" id="9765987at2"/>
<dbReference type="RefSeq" id="WP_125182517.1">
    <property type="nucleotide sequence ID" value="NZ_QZMU01000002.1"/>
</dbReference>
<reference evidence="8 9" key="1">
    <citation type="journal article" date="2010" name="Int. J. Syst. Evol. Microbiol.">
        <title>Thiohalobacter thiocyanaticus gen. nov., sp. nov., a moderately halophilic, sulfur-oxidizing gammaproteobacterium from hypersaline lakes, that utilizes thiocyanate.</title>
        <authorList>
            <person name="Sorokin D.Y."/>
            <person name="Kovaleva O.L."/>
            <person name="Tourova T.P."/>
            <person name="Muyzer G."/>
        </authorList>
    </citation>
    <scope>NUCLEOTIDE SEQUENCE [LARGE SCALE GENOMIC DNA]</scope>
    <source>
        <strain evidence="8 9">Hrh1</strain>
    </source>
</reference>
<feature type="transmembrane region" description="Helical" evidence="7">
    <location>
        <begin position="310"/>
        <end position="335"/>
    </location>
</feature>
<evidence type="ECO:0000313" key="9">
    <source>
        <dbReference type="Proteomes" id="UP000287798"/>
    </source>
</evidence>
<comment type="subcellular location">
    <subcellularLocation>
        <location evidence="1">Cell membrane</location>
        <topology evidence="1">Multi-pass membrane protein</topology>
    </subcellularLocation>
</comment>
<evidence type="ECO:0000256" key="5">
    <source>
        <dbReference type="ARBA" id="ARBA00022989"/>
    </source>
</evidence>
<keyword evidence="4 7" id="KW-0812">Transmembrane</keyword>
<organism evidence="8 9">
    <name type="scientific">Thiohalobacter thiocyanaticus</name>
    <dbReference type="NCBI Taxonomy" id="585455"/>
    <lineage>
        <taxon>Bacteria</taxon>
        <taxon>Pseudomonadati</taxon>
        <taxon>Pseudomonadota</taxon>
        <taxon>Gammaproteobacteria</taxon>
        <taxon>Thiohalobacterales</taxon>
        <taxon>Thiohalobacteraceae</taxon>
        <taxon>Thiohalobacter</taxon>
    </lineage>
</organism>
<evidence type="ECO:0000256" key="4">
    <source>
        <dbReference type="ARBA" id="ARBA00022692"/>
    </source>
</evidence>
<feature type="transmembrane region" description="Helical" evidence="7">
    <location>
        <begin position="16"/>
        <end position="38"/>
    </location>
</feature>
<feature type="transmembrane region" description="Helical" evidence="7">
    <location>
        <begin position="239"/>
        <end position="257"/>
    </location>
</feature>
<protein>
    <submittedName>
        <fullName evidence="8">Molybdopterin oxidoreductase</fullName>
    </submittedName>
</protein>
<keyword evidence="5 7" id="KW-1133">Transmembrane helix</keyword>
<dbReference type="AlphaFoldDB" id="A0A426QDZ2"/>
<evidence type="ECO:0000256" key="1">
    <source>
        <dbReference type="ARBA" id="ARBA00004651"/>
    </source>
</evidence>
<evidence type="ECO:0000313" key="8">
    <source>
        <dbReference type="EMBL" id="RRQ19953.1"/>
    </source>
</evidence>
<feature type="transmembrane region" description="Helical" evidence="7">
    <location>
        <begin position="164"/>
        <end position="188"/>
    </location>
</feature>
<dbReference type="Gene3D" id="1.20.1630.10">
    <property type="entry name" value="Formate dehydrogenase/DMSO reductase domain"/>
    <property type="match status" value="1"/>
</dbReference>
<evidence type="ECO:0000256" key="7">
    <source>
        <dbReference type="SAM" id="Phobius"/>
    </source>
</evidence>
<keyword evidence="9" id="KW-1185">Reference proteome</keyword>
<keyword evidence="6 7" id="KW-0472">Membrane</keyword>
<dbReference type="InterPro" id="IPR005614">
    <property type="entry name" value="NrfD-like"/>
</dbReference>
<dbReference type="Pfam" id="PF03916">
    <property type="entry name" value="NrfD"/>
    <property type="match status" value="1"/>
</dbReference>
<feature type="transmembrane region" description="Helical" evidence="7">
    <location>
        <begin position="277"/>
        <end position="298"/>
    </location>
</feature>
<proteinExistence type="inferred from homology"/>
<dbReference type="Proteomes" id="UP000287798">
    <property type="component" value="Unassembled WGS sequence"/>
</dbReference>
<feature type="transmembrane region" description="Helical" evidence="7">
    <location>
        <begin position="89"/>
        <end position="110"/>
    </location>
</feature>
<dbReference type="GO" id="GO:0005886">
    <property type="term" value="C:plasma membrane"/>
    <property type="evidence" value="ECO:0007669"/>
    <property type="project" value="UniProtKB-SubCell"/>
</dbReference>
<dbReference type="PANTHER" id="PTHR34856:SF2">
    <property type="entry name" value="PROTEIN NRFD"/>
    <property type="match status" value="1"/>
</dbReference>
<dbReference type="InterPro" id="IPR052049">
    <property type="entry name" value="Electron_transfer_protein"/>
</dbReference>
<evidence type="ECO:0000256" key="3">
    <source>
        <dbReference type="ARBA" id="ARBA00022475"/>
    </source>
</evidence>
<feature type="transmembrane region" description="Helical" evidence="7">
    <location>
        <begin position="194"/>
        <end position="218"/>
    </location>
</feature>
<comment type="caution">
    <text evidence="8">The sequence shown here is derived from an EMBL/GenBank/DDBJ whole genome shotgun (WGS) entry which is preliminary data.</text>
</comment>
<keyword evidence="3" id="KW-1003">Cell membrane</keyword>
<name>A0A426QDZ2_9GAMM</name>
<dbReference type="PANTHER" id="PTHR34856">
    <property type="entry name" value="PROTEIN NRFD"/>
    <property type="match status" value="1"/>
</dbReference>
<feature type="transmembrane region" description="Helical" evidence="7">
    <location>
        <begin position="130"/>
        <end position="152"/>
    </location>
</feature>
<comment type="similarity">
    <text evidence="2">Belongs to the NrfD family.</text>
</comment>
<sequence length="413" mass="44493">MKKTIHFREVTNNGTGYWGLIGILGLIVAIGLGATYYMEHHGHYVTGMNNQIVWGIPHVFAVFLIVAASGALNVASIGSVFGKAPYKPLAPLSGLLAVTLLIGGLAILVLDLGRPDRLIVAMTYYNFKSIFAWNIILYNGFIAIVAVYLWMLMDPSKKQYSSTVGFFAFLWRLILTTGTGSIFGFIVARQAYDAAIMAPLFVVMSFSFGLAIYLLVLMAGMKWTGRPLGDALLRRLKNLLGVFVGGVLYFVLAYHLTNLYATEHHGYEHFLLLGGGIYTQLFWIGQILIGSLIPLAMLYHPGLGRSRTAIGWACALVILGGLTQMYTIIIGGQAYPLVLFPGMEVSSSFYDGVVAEYSPALPEFLLGIGGFGIALIAVALAVKVLPFMPQTLEDAVADPHHGGATDAAAGKAA</sequence>
<evidence type="ECO:0000256" key="6">
    <source>
        <dbReference type="ARBA" id="ARBA00023136"/>
    </source>
</evidence>
<dbReference type="EMBL" id="QZMU01000002">
    <property type="protein sequence ID" value="RRQ19953.1"/>
    <property type="molecule type" value="Genomic_DNA"/>
</dbReference>
<accession>A0A426QDZ2</accession>
<feature type="transmembrane region" description="Helical" evidence="7">
    <location>
        <begin position="58"/>
        <end position="82"/>
    </location>
</feature>
<feature type="transmembrane region" description="Helical" evidence="7">
    <location>
        <begin position="364"/>
        <end position="382"/>
    </location>
</feature>
<evidence type="ECO:0000256" key="2">
    <source>
        <dbReference type="ARBA" id="ARBA00008929"/>
    </source>
</evidence>